<organism evidence="2">
    <name type="scientific">Metarhizium acridum (strain CQMa 102)</name>
    <dbReference type="NCBI Taxonomy" id="655827"/>
    <lineage>
        <taxon>Eukaryota</taxon>
        <taxon>Fungi</taxon>
        <taxon>Dikarya</taxon>
        <taxon>Ascomycota</taxon>
        <taxon>Pezizomycotina</taxon>
        <taxon>Sordariomycetes</taxon>
        <taxon>Hypocreomycetidae</taxon>
        <taxon>Hypocreales</taxon>
        <taxon>Clavicipitaceae</taxon>
        <taxon>Metarhizium</taxon>
    </lineage>
</organism>
<dbReference type="InParanoid" id="E9DV04"/>
<dbReference type="Gene3D" id="3.40.50.720">
    <property type="entry name" value="NAD(P)-binding Rossmann-like Domain"/>
    <property type="match status" value="1"/>
</dbReference>
<protein>
    <submittedName>
        <fullName evidence="1">Gluconate 5-dehydrogenase</fullName>
    </submittedName>
</protein>
<gene>
    <name evidence="1" type="ORF">MAC_01394</name>
</gene>
<dbReference type="Pfam" id="PF00106">
    <property type="entry name" value="adh_short"/>
    <property type="match status" value="1"/>
</dbReference>
<dbReference type="HOGENOM" id="CLU_2210618_0_0_1"/>
<proteinExistence type="predicted"/>
<dbReference type="InterPro" id="IPR002347">
    <property type="entry name" value="SDR_fam"/>
</dbReference>
<accession>E9DV04</accession>
<keyword evidence="2" id="KW-1185">Reference proteome</keyword>
<dbReference type="EMBL" id="GL698475">
    <property type="protein sequence ID" value="EFY92428.1"/>
    <property type="molecule type" value="Genomic_DNA"/>
</dbReference>
<dbReference type="Proteomes" id="UP000002499">
    <property type="component" value="Unassembled WGS sequence"/>
</dbReference>
<evidence type="ECO:0000313" key="1">
    <source>
        <dbReference type="EMBL" id="EFY92428.1"/>
    </source>
</evidence>
<reference evidence="1 2" key="1">
    <citation type="journal article" date="2011" name="PLoS Genet.">
        <title>Genome sequencing and comparative transcriptomics of the model entomopathogenic fungi Metarhizium anisopliae and M. acridum.</title>
        <authorList>
            <person name="Gao Q."/>
            <person name="Jin K."/>
            <person name="Ying S.H."/>
            <person name="Zhang Y."/>
            <person name="Xiao G."/>
            <person name="Shang Y."/>
            <person name="Duan Z."/>
            <person name="Hu X."/>
            <person name="Xie X.Q."/>
            <person name="Zhou G."/>
            <person name="Peng G."/>
            <person name="Luo Z."/>
            <person name="Huang W."/>
            <person name="Wang B."/>
            <person name="Fang W."/>
            <person name="Wang S."/>
            <person name="Zhong Y."/>
            <person name="Ma L.J."/>
            <person name="St Leger R.J."/>
            <person name="Zhao G.P."/>
            <person name="Pei Y."/>
            <person name="Feng M.G."/>
            <person name="Xia Y."/>
            <person name="Wang C."/>
        </authorList>
    </citation>
    <scope>NUCLEOTIDE SEQUENCE [LARGE SCALE GENOMIC DNA]</scope>
    <source>
        <strain evidence="1 2">CQMa 102</strain>
    </source>
</reference>
<dbReference type="AlphaFoldDB" id="E9DV04"/>
<sequence length="107" mass="11291">MATALGKAGALVILIARRPEPLQATAEHLSSLGIQVTALAMDVGESEAIRSWVLNAAGINPRPPLDELTQSQWDHVLAVNLAATDRPRLDSSVTGQAIFVDDGYSST</sequence>
<dbReference type="OrthoDB" id="37659at2759"/>
<name>E9DV04_METAQ</name>
<dbReference type="SUPFAM" id="SSF51735">
    <property type="entry name" value="NAD(P)-binding Rossmann-fold domains"/>
    <property type="match status" value="1"/>
</dbReference>
<evidence type="ECO:0000313" key="2">
    <source>
        <dbReference type="Proteomes" id="UP000002499"/>
    </source>
</evidence>
<dbReference type="InterPro" id="IPR036291">
    <property type="entry name" value="NAD(P)-bd_dom_sf"/>
</dbReference>